<protein>
    <recommendedName>
        <fullName evidence="3">Methyltransferase domain protein</fullName>
    </recommendedName>
</protein>
<dbReference type="Proteomes" id="UP000180246">
    <property type="component" value="Unassembled WGS sequence"/>
</dbReference>
<proteinExistence type="predicted"/>
<name>A0A1S2N3A2_9BURK</name>
<dbReference type="SUPFAM" id="SSF53335">
    <property type="entry name" value="S-adenosyl-L-methionine-dependent methyltransferases"/>
    <property type="match status" value="1"/>
</dbReference>
<dbReference type="AlphaFoldDB" id="A0A1S2N3A2"/>
<organism evidence="1 2">
    <name type="scientific">Massilia timonae</name>
    <dbReference type="NCBI Taxonomy" id="47229"/>
    <lineage>
        <taxon>Bacteria</taxon>
        <taxon>Pseudomonadati</taxon>
        <taxon>Pseudomonadota</taxon>
        <taxon>Betaproteobacteria</taxon>
        <taxon>Burkholderiales</taxon>
        <taxon>Oxalobacteraceae</taxon>
        <taxon>Telluria group</taxon>
        <taxon>Massilia</taxon>
    </lineage>
</organism>
<sequence>MSAGSAGSDDRAGLQALARDIVSPARERDSLFREVVDLSRLLERLSGVTPDVHVSLGANETVTAAGLAISPVKAALCAREPLRTIVFIRGLAAAIEQARRPERPVRVLYAGCGPLATLALPLMTLLDPGQASFTLVDIHAASLDSARALVRRLGLETHVAGYVLADACSLRLDPAALPDVIVSETMNAALRSEPQVAIMRHLAMQAPQALLVPESVTVEACLLRLSKELSPPLDDGVAPQPPQRERVELGPVFRLDADAIRAWSGMDGELPAGVVRVPATVPTGMEPRLLTKIVSFGSHVLLDWESSLNQPQHLPGRLALQGGETLQFAYRIGQQPGLVLL</sequence>
<dbReference type="EMBL" id="JRYB01000001">
    <property type="protein sequence ID" value="OIJ39565.1"/>
    <property type="molecule type" value="Genomic_DNA"/>
</dbReference>
<comment type="caution">
    <text evidence="1">The sequence shown here is derived from an EMBL/GenBank/DDBJ whole genome shotgun (WGS) entry which is preliminary data.</text>
</comment>
<dbReference type="InterPro" id="IPR029063">
    <property type="entry name" value="SAM-dependent_MTases_sf"/>
</dbReference>
<reference evidence="1 2" key="1">
    <citation type="submission" date="2014-10" db="EMBL/GenBank/DDBJ databases">
        <authorList>
            <person name="Seo M.-J."/>
            <person name="Seok Y.J."/>
            <person name="Cha I.-T."/>
        </authorList>
    </citation>
    <scope>NUCLEOTIDE SEQUENCE [LARGE SCALE GENOMIC DNA]</scope>
    <source>
        <strain evidence="1 2">NEU</strain>
    </source>
</reference>
<evidence type="ECO:0008006" key="3">
    <source>
        <dbReference type="Google" id="ProtNLM"/>
    </source>
</evidence>
<evidence type="ECO:0000313" key="2">
    <source>
        <dbReference type="Proteomes" id="UP000180246"/>
    </source>
</evidence>
<gene>
    <name evidence="1" type="ORF">LO55_4787</name>
</gene>
<evidence type="ECO:0000313" key="1">
    <source>
        <dbReference type="EMBL" id="OIJ39565.1"/>
    </source>
</evidence>
<dbReference type="Gene3D" id="3.40.50.150">
    <property type="entry name" value="Vaccinia Virus protein VP39"/>
    <property type="match status" value="1"/>
</dbReference>
<accession>A0A1S2N3A2</accession>